<dbReference type="InterPro" id="IPR020097">
    <property type="entry name" value="PsdUridine_synth_TruA_a/b_dom"/>
</dbReference>
<evidence type="ECO:0000256" key="1">
    <source>
        <dbReference type="ARBA" id="ARBA00009375"/>
    </source>
</evidence>
<dbReference type="InterPro" id="IPR020103">
    <property type="entry name" value="PsdUridine_synth_cat_dom_sf"/>
</dbReference>
<proteinExistence type="inferred from homology"/>
<dbReference type="InterPro" id="IPR020095">
    <property type="entry name" value="PsdUridine_synth_TruA_C"/>
</dbReference>
<comment type="similarity">
    <text evidence="1 6">Belongs to the tRNA pseudouridine synthase TruA family.</text>
</comment>
<reference evidence="8 9" key="1">
    <citation type="journal article" date="2010" name="Science">
        <title>Genomic comparison of the ants Camponotus floridanus and Harpegnathos saltator.</title>
        <authorList>
            <person name="Bonasio R."/>
            <person name="Zhang G."/>
            <person name="Ye C."/>
            <person name="Mutti N.S."/>
            <person name="Fang X."/>
            <person name="Qin N."/>
            <person name="Donahue G."/>
            <person name="Yang P."/>
            <person name="Li Q."/>
            <person name="Li C."/>
            <person name="Zhang P."/>
            <person name="Huang Z."/>
            <person name="Berger S.L."/>
            <person name="Reinberg D."/>
            <person name="Wang J."/>
            <person name="Liebig J."/>
        </authorList>
    </citation>
    <scope>NUCLEOTIDE SEQUENCE [LARGE SCALE GENOMIC DNA]</scope>
    <source>
        <strain evidence="9">C129</strain>
    </source>
</reference>
<dbReference type="InterPro" id="IPR001406">
    <property type="entry name" value="PsdUridine_synth_TruA"/>
</dbReference>
<dbReference type="PANTHER" id="PTHR11142">
    <property type="entry name" value="PSEUDOURIDYLATE SYNTHASE"/>
    <property type="match status" value="1"/>
</dbReference>
<dbReference type="HAMAP" id="MF_00171">
    <property type="entry name" value="TruA"/>
    <property type="match status" value="1"/>
</dbReference>
<dbReference type="EMBL" id="GL443864">
    <property type="protein sequence ID" value="EFN61571.1"/>
    <property type="molecule type" value="Genomic_DNA"/>
</dbReference>
<keyword evidence="2 6" id="KW-0819">tRNA processing</keyword>
<dbReference type="InterPro" id="IPR020094">
    <property type="entry name" value="TruA/RsuA/RluB/E/F_N"/>
</dbReference>
<accession>E2AYB2</accession>
<name>E2AYB2_CAMFO</name>
<dbReference type="Gene3D" id="3.30.70.580">
    <property type="entry name" value="Pseudouridine synthase I, catalytic domain, N-terminal subdomain"/>
    <property type="match status" value="1"/>
</dbReference>
<dbReference type="OMA" id="ADAFCHN"/>
<protein>
    <recommendedName>
        <fullName evidence="6">tRNA pseudouridine synthase</fullName>
        <ecNumber evidence="6">5.4.99.12</ecNumber>
    </recommendedName>
</protein>
<feature type="binding site" evidence="5">
    <location>
        <position position="126"/>
    </location>
    <ligand>
        <name>substrate</name>
    </ligand>
</feature>
<evidence type="ECO:0000256" key="3">
    <source>
        <dbReference type="ARBA" id="ARBA00023235"/>
    </source>
</evidence>
<evidence type="ECO:0000256" key="2">
    <source>
        <dbReference type="ARBA" id="ARBA00022694"/>
    </source>
</evidence>
<organism evidence="9">
    <name type="scientific">Camponotus floridanus</name>
    <name type="common">Florida carpenter ant</name>
    <dbReference type="NCBI Taxonomy" id="104421"/>
    <lineage>
        <taxon>Eukaryota</taxon>
        <taxon>Metazoa</taxon>
        <taxon>Ecdysozoa</taxon>
        <taxon>Arthropoda</taxon>
        <taxon>Hexapoda</taxon>
        <taxon>Insecta</taxon>
        <taxon>Pterygota</taxon>
        <taxon>Neoptera</taxon>
        <taxon>Endopterygota</taxon>
        <taxon>Hymenoptera</taxon>
        <taxon>Apocrita</taxon>
        <taxon>Aculeata</taxon>
        <taxon>Formicoidea</taxon>
        <taxon>Formicidae</taxon>
        <taxon>Formicinae</taxon>
        <taxon>Camponotus</taxon>
    </lineage>
</organism>
<dbReference type="FunCoup" id="E2AYB2">
    <property type="interactions" value="535"/>
</dbReference>
<evidence type="ECO:0000256" key="5">
    <source>
        <dbReference type="PIRSR" id="PIRSR001430-2"/>
    </source>
</evidence>
<sequence>MVRYLLKFSYIGTQYRGLQKQIGNDFVRDTDSIQGALETALLTISPKSLIRPFIILSSRTDAGVHALCNTGHVELENKYGQIYDTSRIKQYVNRYFTKCGHNIRLLECIPITQDFHARYCVKSRTYIYRFMIPKVDEEHRIPLVEGIHTFHLRTYNFDIDRTKRGTKLFMGIKDFTTFSAKDEGKRNIRYVRSLHSFTLEETQPLMPFDPLSKHFTYWNFICSARSFLYNQIRRMVGALFALGLGKITEKDIIVMLQVPSHYNWNPHATCAPPHGLHLLNVEYDPDQLRHCTILKEQKEKLQLKE</sequence>
<dbReference type="Pfam" id="PF01416">
    <property type="entry name" value="PseudoU_synth_1"/>
    <property type="match status" value="1"/>
</dbReference>
<dbReference type="InParanoid" id="E2AYB2"/>
<dbReference type="KEGG" id="cfo:105257326"/>
<dbReference type="Proteomes" id="UP000000311">
    <property type="component" value="Unassembled WGS sequence"/>
</dbReference>
<dbReference type="SUPFAM" id="SSF55120">
    <property type="entry name" value="Pseudouridine synthase"/>
    <property type="match status" value="1"/>
</dbReference>
<keyword evidence="9" id="KW-1185">Reference proteome</keyword>
<dbReference type="PIRSF" id="PIRSF001430">
    <property type="entry name" value="tRNA_psdUrid_synth"/>
    <property type="match status" value="1"/>
</dbReference>
<gene>
    <name evidence="8" type="ORF">EAG_04077</name>
</gene>
<feature type="active site" description="Nucleophile" evidence="4">
    <location>
        <position position="61"/>
    </location>
</feature>
<evidence type="ECO:0000256" key="6">
    <source>
        <dbReference type="RuleBase" id="RU003792"/>
    </source>
</evidence>
<dbReference type="Gene3D" id="3.30.70.660">
    <property type="entry name" value="Pseudouridine synthase I, catalytic domain, C-terminal subdomain"/>
    <property type="match status" value="1"/>
</dbReference>
<dbReference type="STRING" id="104421.E2AYB2"/>
<dbReference type="GO" id="GO:0160147">
    <property type="term" value="F:tRNA pseudouridine(38-40) synthase activity"/>
    <property type="evidence" value="ECO:0007669"/>
    <property type="project" value="UniProtKB-EC"/>
</dbReference>
<dbReference type="OrthoDB" id="271910at2759"/>
<evidence type="ECO:0000256" key="4">
    <source>
        <dbReference type="PIRSR" id="PIRSR001430-1"/>
    </source>
</evidence>
<dbReference type="AlphaFoldDB" id="E2AYB2"/>
<dbReference type="GO" id="GO:0031119">
    <property type="term" value="P:tRNA pseudouridine synthesis"/>
    <property type="evidence" value="ECO:0007669"/>
    <property type="project" value="TreeGrafter"/>
</dbReference>
<comment type="catalytic activity">
    <reaction evidence="6">
        <text>uridine(38/39/40) in tRNA = pseudouridine(38/39/40) in tRNA</text>
        <dbReference type="Rhea" id="RHEA:22376"/>
        <dbReference type="Rhea" id="RHEA-COMP:10085"/>
        <dbReference type="Rhea" id="RHEA-COMP:10087"/>
        <dbReference type="ChEBI" id="CHEBI:65314"/>
        <dbReference type="ChEBI" id="CHEBI:65315"/>
        <dbReference type="EC" id="5.4.99.12"/>
    </reaction>
</comment>
<dbReference type="PANTHER" id="PTHR11142:SF0">
    <property type="entry name" value="TRNA PSEUDOURIDINE SYNTHASE-LIKE 1"/>
    <property type="match status" value="1"/>
</dbReference>
<dbReference type="EC" id="5.4.99.12" evidence="6"/>
<evidence type="ECO:0000259" key="7">
    <source>
        <dbReference type="Pfam" id="PF01416"/>
    </source>
</evidence>
<evidence type="ECO:0000313" key="8">
    <source>
        <dbReference type="EMBL" id="EFN61571.1"/>
    </source>
</evidence>
<dbReference type="GO" id="GO:0003723">
    <property type="term" value="F:RNA binding"/>
    <property type="evidence" value="ECO:0007669"/>
    <property type="project" value="InterPro"/>
</dbReference>
<feature type="domain" description="Pseudouridine synthase I TruA alpha/beta" evidence="7">
    <location>
        <begin position="167"/>
        <end position="284"/>
    </location>
</feature>
<keyword evidence="3 6" id="KW-0413">Isomerase</keyword>
<evidence type="ECO:0000313" key="9">
    <source>
        <dbReference type="Proteomes" id="UP000000311"/>
    </source>
</evidence>